<dbReference type="AlphaFoldDB" id="A0A317F447"/>
<dbReference type="Proteomes" id="UP000245391">
    <property type="component" value="Unassembled WGS sequence"/>
</dbReference>
<dbReference type="RefSeq" id="WP_109928976.1">
    <property type="nucleotide sequence ID" value="NZ_QGNY01000002.1"/>
</dbReference>
<dbReference type="GO" id="GO:0004803">
    <property type="term" value="F:transposase activity"/>
    <property type="evidence" value="ECO:0007669"/>
    <property type="project" value="InterPro"/>
</dbReference>
<dbReference type="EMBL" id="QGNY01000002">
    <property type="protein sequence ID" value="PWS32807.1"/>
    <property type="molecule type" value="Genomic_DNA"/>
</dbReference>
<dbReference type="PANTHER" id="PTHR34322">
    <property type="entry name" value="TRANSPOSASE, Y1_TNP DOMAIN-CONTAINING"/>
    <property type="match status" value="1"/>
</dbReference>
<dbReference type="InterPro" id="IPR036515">
    <property type="entry name" value="Transposase_17_sf"/>
</dbReference>
<dbReference type="SUPFAM" id="SSF143422">
    <property type="entry name" value="Transposase IS200-like"/>
    <property type="match status" value="1"/>
</dbReference>
<sequence length="172" mass="20704">MKIEENCYYHIYNRGNNKNEIFFEDQNYRFFLSQFAKYIYPCAEVYAYVLMPNHFHFFLKVTNQVDFEKGIKNFFISYSKVINLKYERVGSLFQGRYKSKKIDSESYYTRIITYIHQNPVQDNLVAYMGQYKYSSYQAYLSRSRTLIKKDEVLGWFGGIEGFITDHQLARSD</sequence>
<gene>
    <name evidence="2" type="ORF">DF947_06970</name>
</gene>
<dbReference type="InterPro" id="IPR002686">
    <property type="entry name" value="Transposase_17"/>
</dbReference>
<evidence type="ECO:0000259" key="1">
    <source>
        <dbReference type="SMART" id="SM01321"/>
    </source>
</evidence>
<organism evidence="2 3">
    <name type="scientific">Pedobacter paludis</name>
    <dbReference type="NCBI Taxonomy" id="2203212"/>
    <lineage>
        <taxon>Bacteria</taxon>
        <taxon>Pseudomonadati</taxon>
        <taxon>Bacteroidota</taxon>
        <taxon>Sphingobacteriia</taxon>
        <taxon>Sphingobacteriales</taxon>
        <taxon>Sphingobacteriaceae</taxon>
        <taxon>Pedobacter</taxon>
    </lineage>
</organism>
<dbReference type="Gene3D" id="3.30.70.1290">
    <property type="entry name" value="Transposase IS200-like"/>
    <property type="match status" value="1"/>
</dbReference>
<proteinExistence type="predicted"/>
<keyword evidence="3" id="KW-1185">Reference proteome</keyword>
<accession>A0A317F447</accession>
<dbReference type="GO" id="GO:0006313">
    <property type="term" value="P:DNA transposition"/>
    <property type="evidence" value="ECO:0007669"/>
    <property type="project" value="InterPro"/>
</dbReference>
<evidence type="ECO:0000313" key="3">
    <source>
        <dbReference type="Proteomes" id="UP000245391"/>
    </source>
</evidence>
<evidence type="ECO:0000313" key="2">
    <source>
        <dbReference type="EMBL" id="PWS32807.1"/>
    </source>
</evidence>
<feature type="domain" description="Transposase IS200-like" evidence="1">
    <location>
        <begin position="4"/>
        <end position="118"/>
    </location>
</feature>
<name>A0A317F447_9SPHI</name>
<dbReference type="OrthoDB" id="9788881at2"/>
<dbReference type="Pfam" id="PF01797">
    <property type="entry name" value="Y1_Tnp"/>
    <property type="match status" value="1"/>
</dbReference>
<comment type="caution">
    <text evidence="2">The sequence shown here is derived from an EMBL/GenBank/DDBJ whole genome shotgun (WGS) entry which is preliminary data.</text>
</comment>
<dbReference type="PANTHER" id="PTHR34322:SF2">
    <property type="entry name" value="TRANSPOSASE IS200-LIKE DOMAIN-CONTAINING PROTEIN"/>
    <property type="match status" value="1"/>
</dbReference>
<dbReference type="SMART" id="SM01321">
    <property type="entry name" value="Y1_Tnp"/>
    <property type="match status" value="1"/>
</dbReference>
<reference evidence="3" key="1">
    <citation type="submission" date="2018-05" db="EMBL/GenBank/DDBJ databases">
        <title>Pedobacter paludis sp. nov., isolated from wetland soil.</title>
        <authorList>
            <person name="Zhang Y."/>
        </authorList>
    </citation>
    <scope>NUCLEOTIDE SEQUENCE [LARGE SCALE GENOMIC DNA]</scope>
    <source>
        <strain evidence="3">R-8</strain>
    </source>
</reference>
<dbReference type="GO" id="GO:0003677">
    <property type="term" value="F:DNA binding"/>
    <property type="evidence" value="ECO:0007669"/>
    <property type="project" value="InterPro"/>
</dbReference>
<protein>
    <submittedName>
        <fullName evidence="2">Transposase</fullName>
    </submittedName>
</protein>